<proteinExistence type="predicted"/>
<evidence type="ECO:0008006" key="3">
    <source>
        <dbReference type="Google" id="ProtNLM"/>
    </source>
</evidence>
<sequence>MGGRRHEEYATGDDVQAILSSCLLEKILMVESCARAWPPAPSREKPRHYTTGTAPYHAAVAVLRCRHHHHPPSPSMPCPPPSQPHPCRLGCACSAFTAHHRDDTSSSPTTSSSLSITCCRCEERPPTTRCLDCNDLYCHDCCHALTSDCQLRDHTLTPIKQVSPIGVRSGAAVGSHATSGNGRSAGTTATLRRCAVLERLRLGLKSAERWRGGGTKAIRARLDRACLPYRSLSRKNPSKSV</sequence>
<accession>A0A4C1VCA6</accession>
<dbReference type="EMBL" id="BGZK01000305">
    <property type="protein sequence ID" value="GBP35584.1"/>
    <property type="molecule type" value="Genomic_DNA"/>
</dbReference>
<comment type="caution">
    <text evidence="1">The sequence shown here is derived from an EMBL/GenBank/DDBJ whole genome shotgun (WGS) entry which is preliminary data.</text>
</comment>
<gene>
    <name evidence="1" type="ORF">EVAR_17446_1</name>
</gene>
<dbReference type="CDD" id="cd19757">
    <property type="entry name" value="Bbox1"/>
    <property type="match status" value="1"/>
</dbReference>
<organism evidence="1 2">
    <name type="scientific">Eumeta variegata</name>
    <name type="common">Bagworm moth</name>
    <name type="synonym">Eumeta japonica</name>
    <dbReference type="NCBI Taxonomy" id="151549"/>
    <lineage>
        <taxon>Eukaryota</taxon>
        <taxon>Metazoa</taxon>
        <taxon>Ecdysozoa</taxon>
        <taxon>Arthropoda</taxon>
        <taxon>Hexapoda</taxon>
        <taxon>Insecta</taxon>
        <taxon>Pterygota</taxon>
        <taxon>Neoptera</taxon>
        <taxon>Endopterygota</taxon>
        <taxon>Lepidoptera</taxon>
        <taxon>Glossata</taxon>
        <taxon>Ditrysia</taxon>
        <taxon>Tineoidea</taxon>
        <taxon>Psychidae</taxon>
        <taxon>Oiketicinae</taxon>
        <taxon>Eumeta</taxon>
    </lineage>
</organism>
<evidence type="ECO:0000313" key="2">
    <source>
        <dbReference type="Proteomes" id="UP000299102"/>
    </source>
</evidence>
<protein>
    <recommendedName>
        <fullName evidence="3">B box-type domain-containing protein</fullName>
    </recommendedName>
</protein>
<reference evidence="1 2" key="1">
    <citation type="journal article" date="2019" name="Commun. Biol.">
        <title>The bagworm genome reveals a unique fibroin gene that provides high tensile strength.</title>
        <authorList>
            <person name="Kono N."/>
            <person name="Nakamura H."/>
            <person name="Ohtoshi R."/>
            <person name="Tomita M."/>
            <person name="Numata K."/>
            <person name="Arakawa K."/>
        </authorList>
    </citation>
    <scope>NUCLEOTIDE SEQUENCE [LARGE SCALE GENOMIC DNA]</scope>
</reference>
<dbReference type="AlphaFoldDB" id="A0A4C1VCA6"/>
<evidence type="ECO:0000313" key="1">
    <source>
        <dbReference type="EMBL" id="GBP35584.1"/>
    </source>
</evidence>
<dbReference type="Proteomes" id="UP000299102">
    <property type="component" value="Unassembled WGS sequence"/>
</dbReference>
<keyword evidence="2" id="KW-1185">Reference proteome</keyword>
<name>A0A4C1VCA6_EUMVA</name>